<dbReference type="EMBL" id="CCBQ010000019">
    <property type="protein sequence ID" value="CDO93105.1"/>
    <property type="molecule type" value="Genomic_DNA"/>
</dbReference>
<comment type="similarity">
    <text evidence="1 7">Belongs to the protein kinase superfamily. STE Ser/Thr protein kinase family. MAP kinase kinase kinase subfamily.</text>
</comment>
<comment type="caution">
    <text evidence="11">The sequence shown here is derived from an EMBL/GenBank/DDBJ whole genome shotgun (WGS) entry which is preliminary data.</text>
</comment>
<keyword evidence="5 7" id="KW-0418">Kinase</keyword>
<keyword evidence="12" id="KW-1185">Reference proteome</keyword>
<feature type="region of interest" description="Disordered" evidence="9">
    <location>
        <begin position="93"/>
        <end position="133"/>
    </location>
</feature>
<accession>A0A0A8L2I7</accession>
<dbReference type="PIRSF" id="PIRSF037579">
    <property type="entry name" value="MAPKKK_SSK22"/>
    <property type="match status" value="1"/>
</dbReference>
<feature type="compositionally biased region" description="Acidic residues" evidence="9">
    <location>
        <begin position="272"/>
        <end position="286"/>
    </location>
</feature>
<dbReference type="Proteomes" id="UP000031516">
    <property type="component" value="Unassembled WGS sequence"/>
</dbReference>
<evidence type="ECO:0000259" key="10">
    <source>
        <dbReference type="PROSITE" id="PS50011"/>
    </source>
</evidence>
<keyword evidence="6 7" id="KW-0067">ATP-binding</keyword>
<evidence type="ECO:0000256" key="8">
    <source>
        <dbReference type="PROSITE-ProRule" id="PRU10141"/>
    </source>
</evidence>
<dbReference type="GO" id="GO:0005524">
    <property type="term" value="F:ATP binding"/>
    <property type="evidence" value="ECO:0007669"/>
    <property type="project" value="UniProtKB-UniRule"/>
</dbReference>
<evidence type="ECO:0000313" key="11">
    <source>
        <dbReference type="EMBL" id="CDO93105.1"/>
    </source>
</evidence>
<feature type="compositionally biased region" description="Low complexity" evidence="9">
    <location>
        <begin position="26"/>
        <end position="40"/>
    </location>
</feature>
<name>A0A0A8L2I7_9SACH</name>
<dbReference type="OrthoDB" id="1043025at2759"/>
<dbReference type="PANTHER" id="PTHR48016:SF32">
    <property type="entry name" value="MITOGEN-ACTIVATED PROTEIN KINASE KINASE KINASE 4"/>
    <property type="match status" value="1"/>
</dbReference>
<dbReference type="InterPro" id="IPR000719">
    <property type="entry name" value="Prot_kinase_dom"/>
</dbReference>
<evidence type="ECO:0000256" key="3">
    <source>
        <dbReference type="ARBA" id="ARBA00022679"/>
    </source>
</evidence>
<evidence type="ECO:0000256" key="4">
    <source>
        <dbReference type="ARBA" id="ARBA00022741"/>
    </source>
</evidence>
<dbReference type="SMART" id="SM00220">
    <property type="entry name" value="S_TKc"/>
    <property type="match status" value="1"/>
</dbReference>
<gene>
    <name evidence="11" type="ORF">KLDO_g1407</name>
</gene>
<organism evidence="11 12">
    <name type="scientific">Kluyveromyces dobzhanskii CBS 2104</name>
    <dbReference type="NCBI Taxonomy" id="1427455"/>
    <lineage>
        <taxon>Eukaryota</taxon>
        <taxon>Fungi</taxon>
        <taxon>Dikarya</taxon>
        <taxon>Ascomycota</taxon>
        <taxon>Saccharomycotina</taxon>
        <taxon>Saccharomycetes</taxon>
        <taxon>Saccharomycetales</taxon>
        <taxon>Saccharomycetaceae</taxon>
        <taxon>Kluyveromyces</taxon>
    </lineage>
</organism>
<dbReference type="PROSITE" id="PS50011">
    <property type="entry name" value="PROTEIN_KINASE_DOM"/>
    <property type="match status" value="1"/>
</dbReference>
<dbReference type="GO" id="GO:0005737">
    <property type="term" value="C:cytoplasm"/>
    <property type="evidence" value="ECO:0007669"/>
    <property type="project" value="InterPro"/>
</dbReference>
<evidence type="ECO:0000256" key="6">
    <source>
        <dbReference type="ARBA" id="ARBA00022840"/>
    </source>
</evidence>
<comment type="catalytic activity">
    <reaction evidence="7">
        <text>L-threonyl-[protein] + ATP = O-phospho-L-threonyl-[protein] + ADP + H(+)</text>
        <dbReference type="Rhea" id="RHEA:46608"/>
        <dbReference type="Rhea" id="RHEA-COMP:11060"/>
        <dbReference type="Rhea" id="RHEA-COMP:11605"/>
        <dbReference type="ChEBI" id="CHEBI:15378"/>
        <dbReference type="ChEBI" id="CHEBI:30013"/>
        <dbReference type="ChEBI" id="CHEBI:30616"/>
        <dbReference type="ChEBI" id="CHEBI:61977"/>
        <dbReference type="ChEBI" id="CHEBI:456216"/>
    </reaction>
</comment>
<feature type="domain" description="Protein kinase" evidence="10">
    <location>
        <begin position="1258"/>
        <end position="1529"/>
    </location>
</feature>
<dbReference type="InterPro" id="IPR017441">
    <property type="entry name" value="Protein_kinase_ATP_BS"/>
</dbReference>
<feature type="compositionally biased region" description="Low complexity" evidence="9">
    <location>
        <begin position="101"/>
        <end position="116"/>
    </location>
</feature>
<dbReference type="PROSITE" id="PS00108">
    <property type="entry name" value="PROTEIN_KINASE_ST"/>
    <property type="match status" value="1"/>
</dbReference>
<evidence type="ECO:0000256" key="5">
    <source>
        <dbReference type="ARBA" id="ARBA00022777"/>
    </source>
</evidence>
<protein>
    <recommendedName>
        <fullName evidence="7">MAP kinase kinase kinase</fullName>
        <ecNumber evidence="7">2.7.11.-</ecNumber>
    </recommendedName>
</protein>
<dbReference type="Pfam" id="PF00069">
    <property type="entry name" value="Pkinase"/>
    <property type="match status" value="1"/>
</dbReference>
<dbReference type="InterPro" id="IPR017240">
    <property type="entry name" value="MAPKKK_Ssk2/Ssk22"/>
</dbReference>
<dbReference type="InterPro" id="IPR008271">
    <property type="entry name" value="Ser/Thr_kinase_AS"/>
</dbReference>
<dbReference type="GO" id="GO:0051403">
    <property type="term" value="P:stress-activated MAPK cascade"/>
    <property type="evidence" value="ECO:0007669"/>
    <property type="project" value="InterPro"/>
</dbReference>
<dbReference type="InterPro" id="IPR050538">
    <property type="entry name" value="MAP_kinase_kinase_kinase"/>
</dbReference>
<evidence type="ECO:0000256" key="1">
    <source>
        <dbReference type="ARBA" id="ARBA00006529"/>
    </source>
</evidence>
<dbReference type="EC" id="2.7.11.-" evidence="7"/>
<dbReference type="InterPro" id="IPR011009">
    <property type="entry name" value="Kinase-like_dom_sf"/>
</dbReference>
<dbReference type="CDD" id="cd06626">
    <property type="entry name" value="STKc_MEKK4"/>
    <property type="match status" value="1"/>
</dbReference>
<feature type="region of interest" description="Disordered" evidence="9">
    <location>
        <begin position="262"/>
        <end position="286"/>
    </location>
</feature>
<keyword evidence="3 7" id="KW-0808">Transferase</keyword>
<feature type="compositionally biased region" description="Low complexity" evidence="9">
    <location>
        <begin position="123"/>
        <end position="133"/>
    </location>
</feature>
<evidence type="ECO:0000256" key="2">
    <source>
        <dbReference type="ARBA" id="ARBA00022527"/>
    </source>
</evidence>
<evidence type="ECO:0000313" key="12">
    <source>
        <dbReference type="Proteomes" id="UP000031516"/>
    </source>
</evidence>
<dbReference type="GO" id="GO:0004709">
    <property type="term" value="F:MAP kinase kinase kinase activity"/>
    <property type="evidence" value="ECO:0007669"/>
    <property type="project" value="UniProtKB-UniRule"/>
</dbReference>
<evidence type="ECO:0000256" key="7">
    <source>
        <dbReference type="PIRNR" id="PIRNR037579"/>
    </source>
</evidence>
<feature type="region of interest" description="Disordered" evidence="9">
    <location>
        <begin position="23"/>
        <end position="46"/>
    </location>
</feature>
<feature type="region of interest" description="Disordered" evidence="9">
    <location>
        <begin position="203"/>
        <end position="231"/>
    </location>
</feature>
<sequence>MPHGHDNREDAYVREQFQRYSAKYASNSNANTGSTSKSTTHLNSLSSVASDDSVETLKGGVSNAASTIPPDACLDTKKMPALNTVPSSISVGQYPQGQLFPPSSAGSSALSSRKPSVSGSAGTQTPTTTQMKTITSPKLSAALATRSRSNSLTSTKLFALNQANDGTSSSPIYPMPPNVASSTPHAASPMAISTSVDQYFPSHHNSSSTTVNLTPTVSSPSIRSLNTSTTSTMKSFKPLQKQYVLNEQLYLSSMKNKPVDDYYTRGITSSGNEDDDDFRADEENDDFDNDLSKLNANLGSAMFGNNISTAADRGFRSIDDDELVLMNDTILLERMEWLRSVDPDNSVIENSLNLLTKRGGSKDGLDDSKVSYIETQLILEQLSNIDLVRERLEWQTMLSSVLNGEIVKSEKTKLAKRKPDEIMLNHNDLIWIELKAWFNGRTVEDQSKSLEYAKATADAVFQEVLNYKNEKEGETELIMEDIVTLLNKYYRVMSYWKNIAHMNLEKPITKSSNFISRIETLNSLKNSYEGLQYEIEALKKWTQNDDLDVTFTKDSLDTDGIFKNDRSFAEQIMKEKDIEAIFQKKIFYKHAPLMFKCKLVFLRQKKFIHEMQLPLPVEKLYSLLTFPLRLIQEIISIRLEYARKLKKPTMMMIDQMIDDFSTYIKLSVQIKHTLLEYRSGWKPNIEIPEIFDAKVVEAIEFLFKLLHLKLIDSSKNSFRTFKEPEILFAHWENLKNLGCYITGASTVVAQGFVNITIRLLNRLYLYIIEQQRNTTSFEVPDSARKWVVGVIENVGSFKRKTNRFSNVLTKAFQNSVRYDIQDHNLLLEGLKNSGHFLIYTGGILEQNGIYLIASEELLGCSDEEIMDIIKSAKIGSDLIPKVGINNSLAIYNPPADLSLPEAMFVQKQMRNGVSYYHIQEDNVTQRINNRGKATTTIPDEETEDLVELENRLKMLGYLLVFCPKKPMVWNGEMYNLTTNEPLTMEEFNINIEEDTIVLLNQGSTYALEYQVDKFHHFVGDVISIREKKCAVDSIETALQRINKQYFRMTYIVLANFSSVQKNITATYNDIGFFNIAYLFVKDFAKNFLLLNVATPETKAIIIRLMIQMSIDWLTFVLDECDPANPETFRWCVPAMEFAMQMTNGWNILGIDEKKFKVLKEKIAGCMSLLISHFDITGAREAERINAQQSRPNFDIDDADDDMILAVNSEMRMNAILEMESDVGTKRHYSVGKVIDETDNQSKFLKSLASSISNLSIRWQKRNFIGSGSFGNVYSAVNLDTGDILAVKEIKIQDAKSMKQIFPSLKEEMRVMEILNHPNIVQYYGVEVHRDKVNIFMEFCEGSSLACLLEHGRIEDEMVTQVYTLQLLEGLACLHQSGVVHRDIKPENILLDRNGVIKYVDFGAAKLIAKNGSKKLSLDSTKASTGGKDMIGTPMYMAPETVTGQGHGKFGSDDIWSLGCVVLEMVTGRRPWANLDNEWAIMYHVAAGHLPQFPNKSEISSAGRKFISRSLIQDANKRATAMELLLDPWITQIRKIAFGDSTDSTNCEK</sequence>
<dbReference type="SUPFAM" id="SSF56112">
    <property type="entry name" value="Protein kinase-like (PK-like)"/>
    <property type="match status" value="1"/>
</dbReference>
<proteinExistence type="inferred from homology"/>
<keyword evidence="4 7" id="KW-0547">Nucleotide-binding</keyword>
<feature type="binding site" evidence="8">
    <location>
        <position position="1287"/>
    </location>
    <ligand>
        <name>ATP</name>
        <dbReference type="ChEBI" id="CHEBI:30616"/>
    </ligand>
</feature>
<evidence type="ECO:0000256" key="9">
    <source>
        <dbReference type="SAM" id="MobiDB-lite"/>
    </source>
</evidence>
<reference evidence="11 12" key="1">
    <citation type="submission" date="2014-03" db="EMBL/GenBank/DDBJ databases">
        <title>The genome of Kluyveromyces dobzhanskii.</title>
        <authorList>
            <person name="Nystedt B."/>
            <person name="Astrom S."/>
        </authorList>
    </citation>
    <scope>NUCLEOTIDE SEQUENCE [LARGE SCALE GENOMIC DNA]</scope>
    <source>
        <strain evidence="11 12">CBS 2104</strain>
    </source>
</reference>
<keyword evidence="2 7" id="KW-0723">Serine/threonine-protein kinase</keyword>
<dbReference type="PANTHER" id="PTHR48016">
    <property type="entry name" value="MAP KINASE KINASE KINASE SSK2-RELATED-RELATED"/>
    <property type="match status" value="1"/>
</dbReference>
<dbReference type="Gene3D" id="1.10.510.10">
    <property type="entry name" value="Transferase(Phosphotransferase) domain 1"/>
    <property type="match status" value="1"/>
</dbReference>
<dbReference type="GO" id="GO:0038066">
    <property type="term" value="P:p38MAPK cascade"/>
    <property type="evidence" value="ECO:0007669"/>
    <property type="project" value="UniProtKB-UniRule"/>
</dbReference>
<dbReference type="PROSITE" id="PS00107">
    <property type="entry name" value="PROTEIN_KINASE_ATP"/>
    <property type="match status" value="1"/>
</dbReference>